<comment type="caution">
    <text evidence="7">The sequence shown here is derived from an EMBL/GenBank/DDBJ whole genome shotgun (WGS) entry which is preliminary data.</text>
</comment>
<feature type="chain" id="PRO_5047004911" evidence="5">
    <location>
        <begin position="26"/>
        <end position="337"/>
    </location>
</feature>
<evidence type="ECO:0000256" key="5">
    <source>
        <dbReference type="SAM" id="SignalP"/>
    </source>
</evidence>
<dbReference type="Proteomes" id="UP001500752">
    <property type="component" value="Unassembled WGS sequence"/>
</dbReference>
<evidence type="ECO:0000256" key="4">
    <source>
        <dbReference type="ARBA" id="ARBA00022729"/>
    </source>
</evidence>
<dbReference type="PROSITE" id="PS50983">
    <property type="entry name" value="FE_B12_PBP"/>
    <property type="match status" value="1"/>
</dbReference>
<evidence type="ECO:0000259" key="6">
    <source>
        <dbReference type="PROSITE" id="PS50983"/>
    </source>
</evidence>
<dbReference type="EMBL" id="BAABEO010000019">
    <property type="protein sequence ID" value="GAA3688716.1"/>
    <property type="molecule type" value="Genomic_DNA"/>
</dbReference>
<dbReference type="Gene3D" id="3.40.50.1980">
    <property type="entry name" value="Nitrogenase molybdenum iron protein domain"/>
    <property type="match status" value="2"/>
</dbReference>
<keyword evidence="4 5" id="KW-0732">Signal</keyword>
<dbReference type="PANTHER" id="PTHR30532">
    <property type="entry name" value="IRON III DICITRATE-BINDING PERIPLASMIC PROTEIN"/>
    <property type="match status" value="1"/>
</dbReference>
<organism evidence="7 8">
    <name type="scientific">Arthrobacter ginkgonis</name>
    <dbReference type="NCBI Taxonomy" id="1630594"/>
    <lineage>
        <taxon>Bacteria</taxon>
        <taxon>Bacillati</taxon>
        <taxon>Actinomycetota</taxon>
        <taxon>Actinomycetes</taxon>
        <taxon>Micrococcales</taxon>
        <taxon>Micrococcaceae</taxon>
        <taxon>Arthrobacter</taxon>
    </lineage>
</organism>
<sequence length="337" mass="34798">MKAPSTRTRLAGAALAAALLLTGCAGQSGTAQSGAETSGTTGSQAAAAGTVVVDSAFGPVTIPATPERVIALEGGTVPAVEAGIVPVATAGDVFDDSFADADDYAPVADLPAILGPDGWDYERIVELKPDLLIGFVRGGDDASAELSAEKKAEWEKLNAIAPTVFIRSNGSAGVRDASLTVAEALGNGEAAQADKAAYLAKVEQVKADYADTLAQTSFAALDAYEDVTVYSRISWIGAVLNDLGAQFPEAVAGETAENGVFLSFEQLSRIDDADVVLYSSYLDGSSDAFDVLKSQSTFAALPAVKEDRAFAVTHFFPDNYATATVVVEQVEDILKTL</sequence>
<reference evidence="8" key="1">
    <citation type="journal article" date="2019" name="Int. J. Syst. Evol. Microbiol.">
        <title>The Global Catalogue of Microorganisms (GCM) 10K type strain sequencing project: providing services to taxonomists for standard genome sequencing and annotation.</title>
        <authorList>
            <consortium name="The Broad Institute Genomics Platform"/>
            <consortium name="The Broad Institute Genome Sequencing Center for Infectious Disease"/>
            <person name="Wu L."/>
            <person name="Ma J."/>
        </authorList>
    </citation>
    <scope>NUCLEOTIDE SEQUENCE [LARGE SCALE GENOMIC DNA]</scope>
    <source>
        <strain evidence="8">JCM 30742</strain>
    </source>
</reference>
<keyword evidence="8" id="KW-1185">Reference proteome</keyword>
<feature type="signal peptide" evidence="5">
    <location>
        <begin position="1"/>
        <end position="25"/>
    </location>
</feature>
<dbReference type="PROSITE" id="PS51257">
    <property type="entry name" value="PROKAR_LIPOPROTEIN"/>
    <property type="match status" value="1"/>
</dbReference>
<dbReference type="RefSeq" id="WP_345151552.1">
    <property type="nucleotide sequence ID" value="NZ_BAABEO010000019.1"/>
</dbReference>
<gene>
    <name evidence="7" type="ORF">GCM10023081_27560</name>
</gene>
<evidence type="ECO:0000256" key="3">
    <source>
        <dbReference type="ARBA" id="ARBA00022448"/>
    </source>
</evidence>
<evidence type="ECO:0000313" key="8">
    <source>
        <dbReference type="Proteomes" id="UP001500752"/>
    </source>
</evidence>
<evidence type="ECO:0000256" key="1">
    <source>
        <dbReference type="ARBA" id="ARBA00004196"/>
    </source>
</evidence>
<dbReference type="InterPro" id="IPR002491">
    <property type="entry name" value="ABC_transptr_periplasmic_BD"/>
</dbReference>
<comment type="subcellular location">
    <subcellularLocation>
        <location evidence="1">Cell envelope</location>
    </subcellularLocation>
</comment>
<dbReference type="PANTHER" id="PTHR30532:SF1">
    <property type="entry name" value="IRON(3+)-HYDROXAMATE-BINDING PROTEIN FHUD"/>
    <property type="match status" value="1"/>
</dbReference>
<evidence type="ECO:0000313" key="7">
    <source>
        <dbReference type="EMBL" id="GAA3688716.1"/>
    </source>
</evidence>
<name>A0ABP7CIH3_9MICC</name>
<feature type="domain" description="Fe/B12 periplasmic-binding" evidence="6">
    <location>
        <begin position="68"/>
        <end position="337"/>
    </location>
</feature>
<dbReference type="InterPro" id="IPR051313">
    <property type="entry name" value="Bact_iron-sidero_bind"/>
</dbReference>
<dbReference type="Pfam" id="PF01497">
    <property type="entry name" value="Peripla_BP_2"/>
    <property type="match status" value="1"/>
</dbReference>
<accession>A0ABP7CIH3</accession>
<keyword evidence="3" id="KW-0813">Transport</keyword>
<protein>
    <submittedName>
        <fullName evidence="7">Iron-siderophore ABC transporter substrate-binding protein</fullName>
    </submittedName>
</protein>
<dbReference type="SUPFAM" id="SSF53807">
    <property type="entry name" value="Helical backbone' metal receptor"/>
    <property type="match status" value="1"/>
</dbReference>
<proteinExistence type="inferred from homology"/>
<comment type="similarity">
    <text evidence="2">Belongs to the bacterial solute-binding protein 8 family.</text>
</comment>
<evidence type="ECO:0000256" key="2">
    <source>
        <dbReference type="ARBA" id="ARBA00008814"/>
    </source>
</evidence>